<dbReference type="PANTHER" id="PTHR46927">
    <property type="entry name" value="AGAP005574-PA"/>
    <property type="match status" value="1"/>
</dbReference>
<sequence>MVYCSYPGCKNKCVKTYRFYRFPRDTQRRRLWAVSIDRSGWEPTETSRLCEDSKLFDYHRILKEDRSGSDLLEDLIGFLMEELVHFEESAFESHRADGLKKLKPNAVPTIRAVSGPVNRKRRKRKVKQRIEFTFGENDNESFVLAEKVPAESKERGTIQISEVYCNELDEMHKKPERRKRLKTLHVTEIVSNGLPLPIHDSGDKTEPIKLCSPFSSAENQDVQIKANKPKQGCPAKMRAKGREMEYNMNKSAGFVEHQSYETSQEVVDQ</sequence>
<feature type="non-terminal residue" evidence="7">
    <location>
        <position position="1"/>
    </location>
</feature>
<comment type="caution">
    <text evidence="7">The sequence shown here is derived from an EMBL/GenBank/DDBJ whole genome shotgun (WGS) entry which is preliminary data.</text>
</comment>
<dbReference type="InterPro" id="IPR052224">
    <property type="entry name" value="THAP_domain_protein"/>
</dbReference>
<dbReference type="AlphaFoldDB" id="A0A8K0KCQ2"/>
<keyword evidence="2 5" id="KW-0863">Zinc-finger</keyword>
<reference evidence="7" key="2">
    <citation type="submission" date="2017-10" db="EMBL/GenBank/DDBJ databases">
        <title>Ladona fulva Genome sequencing and assembly.</title>
        <authorList>
            <person name="Murali S."/>
            <person name="Richards S."/>
            <person name="Bandaranaike D."/>
            <person name="Bellair M."/>
            <person name="Blankenburg K."/>
            <person name="Chao H."/>
            <person name="Dinh H."/>
            <person name="Doddapaneni H."/>
            <person name="Dugan-Rocha S."/>
            <person name="Elkadiri S."/>
            <person name="Gnanaolivu R."/>
            <person name="Hernandez B."/>
            <person name="Skinner E."/>
            <person name="Javaid M."/>
            <person name="Lee S."/>
            <person name="Li M."/>
            <person name="Ming W."/>
            <person name="Munidasa M."/>
            <person name="Muniz J."/>
            <person name="Nguyen L."/>
            <person name="Hughes D."/>
            <person name="Osuji N."/>
            <person name="Pu L.-L."/>
            <person name="Puazo M."/>
            <person name="Qu C."/>
            <person name="Quiroz J."/>
            <person name="Raj R."/>
            <person name="Weissenberger G."/>
            <person name="Xin Y."/>
            <person name="Zou X."/>
            <person name="Han Y."/>
            <person name="Worley K."/>
            <person name="Muzny D."/>
            <person name="Gibbs R."/>
        </authorList>
    </citation>
    <scope>NUCLEOTIDE SEQUENCE</scope>
    <source>
        <strain evidence="7">Sampled in the wild</strain>
    </source>
</reference>
<dbReference type="EMBL" id="KZ308586">
    <property type="protein sequence ID" value="KAG8232002.1"/>
    <property type="molecule type" value="Genomic_DNA"/>
</dbReference>
<evidence type="ECO:0000256" key="4">
    <source>
        <dbReference type="ARBA" id="ARBA00023125"/>
    </source>
</evidence>
<proteinExistence type="predicted"/>
<dbReference type="SMART" id="SM00980">
    <property type="entry name" value="THAP"/>
    <property type="match status" value="1"/>
</dbReference>
<evidence type="ECO:0000313" key="7">
    <source>
        <dbReference type="EMBL" id="KAG8232002.1"/>
    </source>
</evidence>
<dbReference type="PROSITE" id="PS50950">
    <property type="entry name" value="ZF_THAP"/>
    <property type="match status" value="1"/>
</dbReference>
<dbReference type="GO" id="GO:0003677">
    <property type="term" value="F:DNA binding"/>
    <property type="evidence" value="ECO:0007669"/>
    <property type="project" value="UniProtKB-UniRule"/>
</dbReference>
<feature type="domain" description="THAP-type" evidence="6">
    <location>
        <begin position="1"/>
        <end position="111"/>
    </location>
</feature>
<evidence type="ECO:0000256" key="2">
    <source>
        <dbReference type="ARBA" id="ARBA00022771"/>
    </source>
</evidence>
<dbReference type="Pfam" id="PF05485">
    <property type="entry name" value="THAP"/>
    <property type="match status" value="1"/>
</dbReference>
<dbReference type="SUPFAM" id="SSF57716">
    <property type="entry name" value="Glucocorticoid receptor-like (DNA-binding domain)"/>
    <property type="match status" value="1"/>
</dbReference>
<evidence type="ECO:0000259" key="6">
    <source>
        <dbReference type="PROSITE" id="PS50950"/>
    </source>
</evidence>
<gene>
    <name evidence="7" type="ORF">J437_LFUL010262</name>
</gene>
<name>A0A8K0KCQ2_LADFU</name>
<dbReference type="GO" id="GO:0008270">
    <property type="term" value="F:zinc ion binding"/>
    <property type="evidence" value="ECO:0007669"/>
    <property type="project" value="UniProtKB-KW"/>
</dbReference>
<keyword evidence="3" id="KW-0862">Zinc</keyword>
<dbReference type="SMART" id="SM00692">
    <property type="entry name" value="DM3"/>
    <property type="match status" value="1"/>
</dbReference>
<keyword evidence="1" id="KW-0479">Metal-binding</keyword>
<keyword evidence="8" id="KW-1185">Reference proteome</keyword>
<reference evidence="7" key="1">
    <citation type="submission" date="2013-04" db="EMBL/GenBank/DDBJ databases">
        <authorList>
            <person name="Qu J."/>
            <person name="Murali S.C."/>
            <person name="Bandaranaike D."/>
            <person name="Bellair M."/>
            <person name="Blankenburg K."/>
            <person name="Chao H."/>
            <person name="Dinh H."/>
            <person name="Doddapaneni H."/>
            <person name="Downs B."/>
            <person name="Dugan-Rocha S."/>
            <person name="Elkadiri S."/>
            <person name="Gnanaolivu R.D."/>
            <person name="Hernandez B."/>
            <person name="Javaid M."/>
            <person name="Jayaseelan J.C."/>
            <person name="Lee S."/>
            <person name="Li M."/>
            <person name="Ming W."/>
            <person name="Munidasa M."/>
            <person name="Muniz J."/>
            <person name="Nguyen L."/>
            <person name="Ongeri F."/>
            <person name="Osuji N."/>
            <person name="Pu L.-L."/>
            <person name="Puazo M."/>
            <person name="Qu C."/>
            <person name="Quiroz J."/>
            <person name="Raj R."/>
            <person name="Weissenberger G."/>
            <person name="Xin Y."/>
            <person name="Zou X."/>
            <person name="Han Y."/>
            <person name="Richards S."/>
            <person name="Worley K."/>
            <person name="Muzny D."/>
            <person name="Gibbs R."/>
        </authorList>
    </citation>
    <scope>NUCLEOTIDE SEQUENCE</scope>
    <source>
        <strain evidence="7">Sampled in the wild</strain>
    </source>
</reference>
<keyword evidence="4 5" id="KW-0238">DNA-binding</keyword>
<dbReference type="OrthoDB" id="5982876at2759"/>
<evidence type="ECO:0000256" key="1">
    <source>
        <dbReference type="ARBA" id="ARBA00022723"/>
    </source>
</evidence>
<dbReference type="PANTHER" id="PTHR46927:SF3">
    <property type="entry name" value="THAP-TYPE DOMAIN-CONTAINING PROTEIN"/>
    <property type="match status" value="1"/>
</dbReference>
<accession>A0A8K0KCQ2</accession>
<protein>
    <recommendedName>
        <fullName evidence="6">THAP-type domain-containing protein</fullName>
    </recommendedName>
</protein>
<dbReference type="Proteomes" id="UP000792457">
    <property type="component" value="Unassembled WGS sequence"/>
</dbReference>
<dbReference type="InterPro" id="IPR006612">
    <property type="entry name" value="THAP_Znf"/>
</dbReference>
<evidence type="ECO:0000256" key="5">
    <source>
        <dbReference type="PROSITE-ProRule" id="PRU00309"/>
    </source>
</evidence>
<organism evidence="7 8">
    <name type="scientific">Ladona fulva</name>
    <name type="common">Scarce chaser dragonfly</name>
    <name type="synonym">Libellula fulva</name>
    <dbReference type="NCBI Taxonomy" id="123851"/>
    <lineage>
        <taxon>Eukaryota</taxon>
        <taxon>Metazoa</taxon>
        <taxon>Ecdysozoa</taxon>
        <taxon>Arthropoda</taxon>
        <taxon>Hexapoda</taxon>
        <taxon>Insecta</taxon>
        <taxon>Pterygota</taxon>
        <taxon>Palaeoptera</taxon>
        <taxon>Odonata</taxon>
        <taxon>Epiprocta</taxon>
        <taxon>Anisoptera</taxon>
        <taxon>Libelluloidea</taxon>
        <taxon>Libellulidae</taxon>
        <taxon>Ladona</taxon>
    </lineage>
</organism>
<evidence type="ECO:0000256" key="3">
    <source>
        <dbReference type="ARBA" id="ARBA00022833"/>
    </source>
</evidence>
<evidence type="ECO:0000313" key="8">
    <source>
        <dbReference type="Proteomes" id="UP000792457"/>
    </source>
</evidence>